<reference evidence="1 2" key="1">
    <citation type="submission" date="2020-08" db="EMBL/GenBank/DDBJ databases">
        <title>Genomic Encyclopedia of Type Strains, Phase IV (KMG-IV): sequencing the most valuable type-strain genomes for metagenomic binning, comparative biology and taxonomic classification.</title>
        <authorList>
            <person name="Goeker M."/>
        </authorList>
    </citation>
    <scope>NUCLEOTIDE SEQUENCE [LARGE SCALE GENOMIC DNA]</scope>
    <source>
        <strain evidence="1 2">DSM 24696</strain>
    </source>
</reference>
<evidence type="ECO:0000313" key="2">
    <source>
        <dbReference type="Proteomes" id="UP000551878"/>
    </source>
</evidence>
<dbReference type="AlphaFoldDB" id="A0A840QNX9"/>
<accession>A0A840QNX9</accession>
<keyword evidence="2" id="KW-1185">Reference proteome</keyword>
<proteinExistence type="predicted"/>
<protein>
    <submittedName>
        <fullName evidence="1">Uncharacterized protein</fullName>
    </submittedName>
</protein>
<dbReference type="EMBL" id="JACHHB010000004">
    <property type="protein sequence ID" value="MBB5173074.1"/>
    <property type="molecule type" value="Genomic_DNA"/>
</dbReference>
<dbReference type="Proteomes" id="UP000551878">
    <property type="component" value="Unassembled WGS sequence"/>
</dbReference>
<sequence>MDHGSRTYVPLFLSFAGNEGDLLQIAELMSEESSKTAFFKRITESMSEANENVNVTAFSQPGAATFSLFRVHQKQSLRKQPYLNMFFCL</sequence>
<evidence type="ECO:0000313" key="1">
    <source>
        <dbReference type="EMBL" id="MBB5173074.1"/>
    </source>
</evidence>
<gene>
    <name evidence="1" type="ORF">HNQ41_001237</name>
</gene>
<organism evidence="1 2">
    <name type="scientific">Texcoconibacillus texcoconensis</name>
    <dbReference type="NCBI Taxonomy" id="1095777"/>
    <lineage>
        <taxon>Bacteria</taxon>
        <taxon>Bacillati</taxon>
        <taxon>Bacillota</taxon>
        <taxon>Bacilli</taxon>
        <taxon>Bacillales</taxon>
        <taxon>Bacillaceae</taxon>
        <taxon>Texcoconibacillus</taxon>
    </lineage>
</organism>
<name>A0A840QNX9_9BACI</name>
<dbReference type="RefSeq" id="WP_184663517.1">
    <property type="nucleotide sequence ID" value="NZ_JACHHB010000004.1"/>
</dbReference>
<comment type="caution">
    <text evidence="1">The sequence shown here is derived from an EMBL/GenBank/DDBJ whole genome shotgun (WGS) entry which is preliminary data.</text>
</comment>